<dbReference type="EMBL" id="CAXITT010000652">
    <property type="protein sequence ID" value="CAL1544846.1"/>
    <property type="molecule type" value="Genomic_DNA"/>
</dbReference>
<proteinExistence type="inferred from homology"/>
<dbReference type="GO" id="GO:0005975">
    <property type="term" value="P:carbohydrate metabolic process"/>
    <property type="evidence" value="ECO:0007669"/>
    <property type="project" value="InterPro"/>
</dbReference>
<evidence type="ECO:0000259" key="8">
    <source>
        <dbReference type="Pfam" id="PF21365"/>
    </source>
</evidence>
<evidence type="ECO:0000259" key="6">
    <source>
        <dbReference type="Pfam" id="PF01055"/>
    </source>
</evidence>
<dbReference type="GO" id="GO:0004558">
    <property type="term" value="F:alpha-1,4-glucosidase activity"/>
    <property type="evidence" value="ECO:0007669"/>
    <property type="project" value="TreeGrafter"/>
</dbReference>
<dbReference type="InterPro" id="IPR030458">
    <property type="entry name" value="Glyco_hydro_31_AS"/>
</dbReference>
<dbReference type="FunFam" id="2.60.40.1180:FF:000001">
    <property type="entry name" value="Maltase-glucoamylase, intestinal"/>
    <property type="match status" value="1"/>
</dbReference>
<dbReference type="SUPFAM" id="SSF51445">
    <property type="entry name" value="(Trans)glycosidases"/>
    <property type="match status" value="1"/>
</dbReference>
<feature type="domain" description="Glycoside hydrolase family 31 N-terminal" evidence="7">
    <location>
        <begin position="66"/>
        <end position="129"/>
    </location>
</feature>
<feature type="domain" description="Glycosyl hydrolase family 31 C-terminal" evidence="8">
    <location>
        <begin position="532"/>
        <end position="619"/>
    </location>
</feature>
<sequence length="729" mass="81789">PTLPRTPQSDTSSELRALDYSVELPSAKYNFGFKVLRRSGEPILQTAGGFVYSDQLLQLSTVIPSHVLYGLGEHRQDLMINTTWTRIVLWNRDHIPQENTNLYGSHPFYVCKDATGWHGVFLQNSNAMEVIVQPAPAVTWRTIGGNFDFYVFLGSSFDSVVSQYVSLVGTTFLPPYWALGFHLCWQYYGTANNTLKTMDRLRQYGIPQDVQWNDIDYAEGGRVYTTDVHTFGDQAGLAKEIHARSMHYIIMVDCGISNNATPGTYLPYDLGVKLGIFINGSDGKPLVGRVWPGTTVWPDFLHPAATQYWTEIAKKFHDKVPFDGMWVDMNEISNFIDGSINGCDPKSSYDNPPYLPAVSGGNLYTKTICPSAQHKISSHYNIHNIYGYFETYRSNRALKQLRFKRPFVISRSTFSGQGHYGGHWSGDNAATFYDMYKSISGTMLHANMYGISVTGSDICGFNGNTTAELCTRWHQLGAFYTFSRNHNSDSSVAQDPGQFGPESAASTRKALLTRYSLLPYLYTLMFKSHALGSTVARPLVFEFPDDKTTYNLDSQFMWGPALMISPVLKENDRSVLAYFPKDRWYDFYSGAKVEDTGQHVRLDAPLDVINLHVRGGHVLPMQPPGLTTAISRTQPFWLLVVLDAAENANGEIFFDDGDSIDTFEQGLYNWITFSATKAGLVNTVKHSNFTTEPMALSNITVFGLEQKPSSVMLNGYSVYFIYNNTVRSS</sequence>
<dbReference type="Pfam" id="PF01055">
    <property type="entry name" value="Glyco_hydro_31_2nd"/>
    <property type="match status" value="1"/>
</dbReference>
<reference evidence="9 10" key="1">
    <citation type="submission" date="2024-04" db="EMBL/GenBank/DDBJ databases">
        <authorList>
            <consortium name="Genoscope - CEA"/>
            <person name="William W."/>
        </authorList>
    </citation>
    <scope>NUCLEOTIDE SEQUENCE [LARGE SCALE GENOMIC DNA]</scope>
</reference>
<gene>
    <name evidence="9" type="ORF">GSLYS_00018329001</name>
</gene>
<evidence type="ECO:0000259" key="7">
    <source>
        <dbReference type="Pfam" id="PF13802"/>
    </source>
</evidence>
<dbReference type="InterPro" id="IPR048395">
    <property type="entry name" value="Glyco_hydro_31_C"/>
</dbReference>
<comment type="similarity">
    <text evidence="1 5">Belongs to the glycosyl hydrolase 31 family.</text>
</comment>
<evidence type="ECO:0000313" key="9">
    <source>
        <dbReference type="EMBL" id="CAL1544846.1"/>
    </source>
</evidence>
<dbReference type="Gene3D" id="2.60.40.1180">
    <property type="entry name" value="Golgi alpha-mannosidase II"/>
    <property type="match status" value="2"/>
</dbReference>
<evidence type="ECO:0000313" key="10">
    <source>
        <dbReference type="Proteomes" id="UP001497497"/>
    </source>
</evidence>
<protein>
    <submittedName>
        <fullName evidence="9">Uncharacterized protein</fullName>
    </submittedName>
</protein>
<dbReference type="Gene3D" id="3.20.20.80">
    <property type="entry name" value="Glycosidases"/>
    <property type="match status" value="1"/>
</dbReference>
<organism evidence="9 10">
    <name type="scientific">Lymnaea stagnalis</name>
    <name type="common">Great pond snail</name>
    <name type="synonym">Helix stagnalis</name>
    <dbReference type="NCBI Taxonomy" id="6523"/>
    <lineage>
        <taxon>Eukaryota</taxon>
        <taxon>Metazoa</taxon>
        <taxon>Spiralia</taxon>
        <taxon>Lophotrochozoa</taxon>
        <taxon>Mollusca</taxon>
        <taxon>Gastropoda</taxon>
        <taxon>Heterobranchia</taxon>
        <taxon>Euthyneura</taxon>
        <taxon>Panpulmonata</taxon>
        <taxon>Hygrophila</taxon>
        <taxon>Lymnaeoidea</taxon>
        <taxon>Lymnaeidae</taxon>
        <taxon>Lymnaea</taxon>
    </lineage>
</organism>
<evidence type="ECO:0000256" key="1">
    <source>
        <dbReference type="ARBA" id="ARBA00007806"/>
    </source>
</evidence>
<dbReference type="Gene3D" id="2.60.40.1760">
    <property type="entry name" value="glycosyl hydrolase (family 31)"/>
    <property type="match status" value="1"/>
</dbReference>
<dbReference type="PROSITE" id="PS00129">
    <property type="entry name" value="GLYCOSYL_HYDROL_F31_1"/>
    <property type="match status" value="1"/>
</dbReference>
<dbReference type="Pfam" id="PF13802">
    <property type="entry name" value="Gal_mutarotas_2"/>
    <property type="match status" value="1"/>
</dbReference>
<evidence type="ECO:0000256" key="3">
    <source>
        <dbReference type="ARBA" id="ARBA00023180"/>
    </source>
</evidence>
<keyword evidence="4 5" id="KW-0326">Glycosidase</keyword>
<dbReference type="SUPFAM" id="SSF74650">
    <property type="entry name" value="Galactose mutarotase-like"/>
    <property type="match status" value="1"/>
</dbReference>
<feature type="domain" description="Glycoside hydrolase family 31 TIM barrel" evidence="6">
    <location>
        <begin position="172"/>
        <end position="524"/>
    </location>
</feature>
<accession>A0AAV2ID37</accession>
<keyword evidence="3" id="KW-0325">Glycoprotein</keyword>
<dbReference type="CDD" id="cd14752">
    <property type="entry name" value="GH31_N"/>
    <property type="match status" value="1"/>
</dbReference>
<dbReference type="AlphaFoldDB" id="A0AAV2ID37"/>
<dbReference type="GO" id="GO:0030246">
    <property type="term" value="F:carbohydrate binding"/>
    <property type="evidence" value="ECO:0007669"/>
    <property type="project" value="InterPro"/>
</dbReference>
<dbReference type="InterPro" id="IPR017853">
    <property type="entry name" value="GH"/>
</dbReference>
<dbReference type="Proteomes" id="UP001497497">
    <property type="component" value="Unassembled WGS sequence"/>
</dbReference>
<dbReference type="Pfam" id="PF21365">
    <property type="entry name" value="Glyco_hydro_31_3rd"/>
    <property type="match status" value="1"/>
</dbReference>
<evidence type="ECO:0000256" key="2">
    <source>
        <dbReference type="ARBA" id="ARBA00022801"/>
    </source>
</evidence>
<dbReference type="SUPFAM" id="SSF51011">
    <property type="entry name" value="Glycosyl hydrolase domain"/>
    <property type="match status" value="1"/>
</dbReference>
<evidence type="ECO:0000256" key="5">
    <source>
        <dbReference type="RuleBase" id="RU361185"/>
    </source>
</evidence>
<comment type="caution">
    <text evidence="9">The sequence shown here is derived from an EMBL/GenBank/DDBJ whole genome shotgun (WGS) entry which is preliminary data.</text>
</comment>
<dbReference type="InterPro" id="IPR011013">
    <property type="entry name" value="Gal_mutarotase_sf_dom"/>
</dbReference>
<feature type="non-terminal residue" evidence="9">
    <location>
        <position position="1"/>
    </location>
</feature>
<dbReference type="CDD" id="cd06602">
    <property type="entry name" value="GH31_MGAM_SI_GAA"/>
    <property type="match status" value="1"/>
</dbReference>
<dbReference type="PANTHER" id="PTHR22762:SF131">
    <property type="entry name" value="GLYCOSIDE HYDROLASE FAMILY 31 N-TERMINAL DOMAIN-CONTAINING PROTEIN"/>
    <property type="match status" value="1"/>
</dbReference>
<keyword evidence="2 5" id="KW-0378">Hydrolase</keyword>
<dbReference type="InterPro" id="IPR000322">
    <property type="entry name" value="Glyco_hydro_31_TIM"/>
</dbReference>
<keyword evidence="10" id="KW-1185">Reference proteome</keyword>
<dbReference type="InterPro" id="IPR025887">
    <property type="entry name" value="Glyco_hydro_31_N_dom"/>
</dbReference>
<evidence type="ECO:0000256" key="4">
    <source>
        <dbReference type="ARBA" id="ARBA00023295"/>
    </source>
</evidence>
<dbReference type="InterPro" id="IPR013780">
    <property type="entry name" value="Glyco_hydro_b"/>
</dbReference>
<dbReference type="PANTHER" id="PTHR22762">
    <property type="entry name" value="ALPHA-GLUCOSIDASE"/>
    <property type="match status" value="1"/>
</dbReference>
<name>A0AAV2ID37_LYMST</name>